<keyword evidence="2" id="KW-1133">Transmembrane helix</keyword>
<evidence type="ECO:0000256" key="2">
    <source>
        <dbReference type="SAM" id="Phobius"/>
    </source>
</evidence>
<dbReference type="Proteomes" id="UP001598673">
    <property type="component" value="Unassembled WGS sequence"/>
</dbReference>
<keyword evidence="2" id="KW-0812">Transmembrane</keyword>
<evidence type="ECO:0000313" key="3">
    <source>
        <dbReference type="EMBL" id="MFD6793301.1"/>
    </source>
</evidence>
<keyword evidence="4" id="KW-1185">Reference proteome</keyword>
<organism evidence="3 4">
    <name type="scientific">Prauserella salsuginis</name>
    <dbReference type="NCBI Taxonomy" id="387889"/>
    <lineage>
        <taxon>Bacteria</taxon>
        <taxon>Bacillati</taxon>
        <taxon>Actinomycetota</taxon>
        <taxon>Actinomycetes</taxon>
        <taxon>Pseudonocardiales</taxon>
        <taxon>Pseudonocardiaceae</taxon>
        <taxon>Prauserella</taxon>
        <taxon>Prauserella salsuginis group</taxon>
    </lineage>
</organism>
<name>A0ABW6G276_9PSEU</name>
<comment type="caution">
    <text evidence="3">The sequence shown here is derived from an EMBL/GenBank/DDBJ whole genome shotgun (WGS) entry which is preliminary data.</text>
</comment>
<sequence length="103" mass="11101">MTELQPYRRGELTVHDGREHAPTRTDQAVAWVGWHIAELAAIGLPLLLAVTVAWWLAGISVLAGALWVGHEATRRQRGDKTEGRPLQAVPSGDTSDVNGEGIA</sequence>
<reference evidence="3 4" key="1">
    <citation type="submission" date="2024-09" db="EMBL/GenBank/DDBJ databases">
        <title>The Natural Products Discovery Center: Release of the First 8490 Sequenced Strains for Exploring Actinobacteria Biosynthetic Diversity.</title>
        <authorList>
            <person name="Kalkreuter E."/>
            <person name="Kautsar S.A."/>
            <person name="Yang D."/>
            <person name="Bader C.D."/>
            <person name="Teijaro C.N."/>
            <person name="Fluegel L."/>
            <person name="Davis C.M."/>
            <person name="Simpson J.R."/>
            <person name="Lauterbach L."/>
            <person name="Steele A.D."/>
            <person name="Gui C."/>
            <person name="Meng S."/>
            <person name="Li G."/>
            <person name="Viehrig K."/>
            <person name="Ye F."/>
            <person name="Su P."/>
            <person name="Kiefer A.F."/>
            <person name="Nichols A."/>
            <person name="Cepeda A.J."/>
            <person name="Yan W."/>
            <person name="Fan B."/>
            <person name="Jiang Y."/>
            <person name="Adhikari A."/>
            <person name="Zheng C.-J."/>
            <person name="Schuster L."/>
            <person name="Cowan T.M."/>
            <person name="Smanski M.J."/>
            <person name="Chevrette M.G."/>
            <person name="De Carvalho L.P.S."/>
            <person name="Shen B."/>
        </authorList>
    </citation>
    <scope>NUCLEOTIDE SEQUENCE [LARGE SCALE GENOMIC DNA]</scope>
    <source>
        <strain evidence="3 4">NPDC060353</strain>
    </source>
</reference>
<dbReference type="EMBL" id="JBHXCV010000004">
    <property type="protein sequence ID" value="MFD6793301.1"/>
    <property type="molecule type" value="Genomic_DNA"/>
</dbReference>
<feature type="region of interest" description="Disordered" evidence="1">
    <location>
        <begin position="1"/>
        <end position="20"/>
    </location>
</feature>
<accession>A0ABW6G276</accession>
<gene>
    <name evidence="3" type="ORF">ACFWGY_08190</name>
</gene>
<evidence type="ECO:0000313" key="4">
    <source>
        <dbReference type="Proteomes" id="UP001598673"/>
    </source>
</evidence>
<feature type="transmembrane region" description="Helical" evidence="2">
    <location>
        <begin position="42"/>
        <end position="68"/>
    </location>
</feature>
<protein>
    <submittedName>
        <fullName evidence="3">Uncharacterized protein</fullName>
    </submittedName>
</protein>
<feature type="region of interest" description="Disordered" evidence="1">
    <location>
        <begin position="73"/>
        <end position="103"/>
    </location>
</feature>
<proteinExistence type="predicted"/>
<dbReference type="RefSeq" id="WP_258937945.1">
    <property type="nucleotide sequence ID" value="NZ_JANBBF010000013.1"/>
</dbReference>
<feature type="compositionally biased region" description="Basic and acidic residues" evidence="1">
    <location>
        <begin position="73"/>
        <end position="83"/>
    </location>
</feature>
<keyword evidence="2" id="KW-0472">Membrane</keyword>
<evidence type="ECO:0000256" key="1">
    <source>
        <dbReference type="SAM" id="MobiDB-lite"/>
    </source>
</evidence>